<reference evidence="6 7" key="1">
    <citation type="submission" date="2017-04" db="EMBL/GenBank/DDBJ databases">
        <title>Draft genome of the yeast Clavispora lusitaniae type strain CBS 6936.</title>
        <authorList>
            <person name="Durrens P."/>
            <person name="Klopp C."/>
            <person name="Biteau N."/>
            <person name="Fitton-Ouhabi V."/>
            <person name="Dementhon K."/>
            <person name="Accoceberry I."/>
            <person name="Sherman D.J."/>
            <person name="Noel T."/>
        </authorList>
    </citation>
    <scope>NUCLEOTIDE SEQUENCE [LARGE SCALE GENOMIC DNA]</scope>
    <source>
        <strain evidence="6 7">CBS 6936</strain>
    </source>
</reference>
<dbReference type="FunFam" id="3.40.1180.10:FF:000005">
    <property type="entry name" value="Alkyl transferase"/>
    <property type="match status" value="1"/>
</dbReference>
<accession>A0AA91Q421</accession>
<gene>
    <name evidence="6" type="ORF">A9F13_02g01496</name>
</gene>
<comment type="caution">
    <text evidence="6">The sequence shown here is derived from an EMBL/GenBank/DDBJ whole genome shotgun (WGS) entry which is preliminary data.</text>
</comment>
<evidence type="ECO:0000256" key="4">
    <source>
        <dbReference type="RuleBase" id="RU363018"/>
    </source>
</evidence>
<sequence>MSWVSTFPGYSNVMGRAKKVAGQILQTGPTPRHVGVIMDGNRRFAREHKLEVKEGHSFGFDAMAAVLELLYQSGVEHATVYAFSIDNFRRSRQEVDWLMDLAKSKLKQMAQHGELCDQYGIRIRVLGNVSLLPPDVRAALRDTERRTAHNSRAVLNVCFPYTARDEMAHAVRAVVGAAAADPHCKVDQAALERHLYTGEAPPLDLLVRTSGTFRLSDFLLWQAVPSSCAVVFCPKLWPEFTAWDMCLILLRWSFNRYWYGCGSGKRADAWSDSDSDSEPDTAETETAETSGFRAKPSL</sequence>
<evidence type="ECO:0000313" key="6">
    <source>
        <dbReference type="EMBL" id="OVF10347.1"/>
    </source>
</evidence>
<keyword evidence="2 4" id="KW-0808">Transferase</keyword>
<dbReference type="AlphaFoldDB" id="A0AA91Q421"/>
<name>A0AA91Q421_CLALS</name>
<dbReference type="KEGG" id="clus:A9F13_02g01496"/>
<dbReference type="GO" id="GO:0005783">
    <property type="term" value="C:endoplasmic reticulum"/>
    <property type="evidence" value="ECO:0007669"/>
    <property type="project" value="TreeGrafter"/>
</dbReference>
<dbReference type="GO" id="GO:1904423">
    <property type="term" value="C:dehydrodolichyl diphosphate synthase complex"/>
    <property type="evidence" value="ECO:0007669"/>
    <property type="project" value="TreeGrafter"/>
</dbReference>
<dbReference type="GO" id="GO:0005811">
    <property type="term" value="C:lipid droplet"/>
    <property type="evidence" value="ECO:0007669"/>
    <property type="project" value="TreeGrafter"/>
</dbReference>
<dbReference type="InterPro" id="IPR001441">
    <property type="entry name" value="UPP_synth-like"/>
</dbReference>
<proteinExistence type="inferred from homology"/>
<feature type="compositionally biased region" description="Acidic residues" evidence="5">
    <location>
        <begin position="271"/>
        <end position="286"/>
    </location>
</feature>
<dbReference type="SUPFAM" id="SSF64005">
    <property type="entry name" value="Undecaprenyl diphosphate synthase"/>
    <property type="match status" value="1"/>
</dbReference>
<evidence type="ECO:0000256" key="3">
    <source>
        <dbReference type="ARBA" id="ARBA00022842"/>
    </source>
</evidence>
<comment type="similarity">
    <text evidence="1 4">Belongs to the UPP synthase family.</text>
</comment>
<dbReference type="GO" id="GO:0016020">
    <property type="term" value="C:membrane"/>
    <property type="evidence" value="ECO:0007669"/>
    <property type="project" value="TreeGrafter"/>
</dbReference>
<dbReference type="EC" id="2.5.1.-" evidence="4"/>
<dbReference type="NCBIfam" id="TIGR00055">
    <property type="entry name" value="uppS"/>
    <property type="match status" value="1"/>
</dbReference>
<dbReference type="Pfam" id="PF01255">
    <property type="entry name" value="Prenyltransf"/>
    <property type="match status" value="1"/>
</dbReference>
<evidence type="ECO:0000256" key="2">
    <source>
        <dbReference type="ARBA" id="ARBA00022679"/>
    </source>
</evidence>
<dbReference type="InterPro" id="IPR036424">
    <property type="entry name" value="UPP_synth-like_sf"/>
</dbReference>
<evidence type="ECO:0000256" key="1">
    <source>
        <dbReference type="ARBA" id="ARBA00005432"/>
    </source>
</evidence>
<dbReference type="PROSITE" id="PS01066">
    <property type="entry name" value="UPP_SYNTHASE"/>
    <property type="match status" value="1"/>
</dbReference>
<dbReference type="PANTHER" id="PTHR10291:SF43">
    <property type="entry name" value="DEHYDRODOLICHYL DIPHOSPHATE SYNTHASE COMPLEX SUBUNIT DHDDS"/>
    <property type="match status" value="1"/>
</dbReference>
<evidence type="ECO:0000256" key="5">
    <source>
        <dbReference type="SAM" id="MobiDB-lite"/>
    </source>
</evidence>
<dbReference type="InterPro" id="IPR018520">
    <property type="entry name" value="UPP_synth-like_CS"/>
</dbReference>
<keyword evidence="3" id="KW-0460">Magnesium</keyword>
<dbReference type="GO" id="GO:0016094">
    <property type="term" value="P:polyprenol biosynthetic process"/>
    <property type="evidence" value="ECO:0007669"/>
    <property type="project" value="TreeGrafter"/>
</dbReference>
<dbReference type="Gene3D" id="3.40.1180.10">
    <property type="entry name" value="Decaprenyl diphosphate synthase-like"/>
    <property type="match status" value="1"/>
</dbReference>
<dbReference type="Proteomes" id="UP000195602">
    <property type="component" value="Unassembled WGS sequence"/>
</dbReference>
<feature type="region of interest" description="Disordered" evidence="5">
    <location>
        <begin position="265"/>
        <end position="298"/>
    </location>
</feature>
<dbReference type="HAMAP" id="MF_01139">
    <property type="entry name" value="ISPT"/>
    <property type="match status" value="1"/>
</dbReference>
<organism evidence="6 7">
    <name type="scientific">Clavispora lusitaniae</name>
    <name type="common">Candida lusitaniae</name>
    <dbReference type="NCBI Taxonomy" id="36911"/>
    <lineage>
        <taxon>Eukaryota</taxon>
        <taxon>Fungi</taxon>
        <taxon>Dikarya</taxon>
        <taxon>Ascomycota</taxon>
        <taxon>Saccharomycotina</taxon>
        <taxon>Pichiomycetes</taxon>
        <taxon>Metschnikowiaceae</taxon>
        <taxon>Clavispora</taxon>
    </lineage>
</organism>
<evidence type="ECO:0000313" key="7">
    <source>
        <dbReference type="Proteomes" id="UP000195602"/>
    </source>
</evidence>
<dbReference type="GO" id="GO:0045547">
    <property type="term" value="F:ditrans,polycis-polyprenyl diphosphate synthase [(2E,6E)-farnesyl diphosphate specific] activity"/>
    <property type="evidence" value="ECO:0007669"/>
    <property type="project" value="TreeGrafter"/>
</dbReference>
<dbReference type="EMBL" id="LYUB02000002">
    <property type="protein sequence ID" value="OVF10347.1"/>
    <property type="molecule type" value="Genomic_DNA"/>
</dbReference>
<protein>
    <recommendedName>
        <fullName evidence="4">Alkyl transferase</fullName>
        <ecNumber evidence="4">2.5.1.-</ecNumber>
    </recommendedName>
</protein>
<dbReference type="PANTHER" id="PTHR10291">
    <property type="entry name" value="DEHYDRODOLICHYL DIPHOSPHATE SYNTHASE FAMILY MEMBER"/>
    <property type="match status" value="1"/>
</dbReference>
<dbReference type="CDD" id="cd00475">
    <property type="entry name" value="Cis_IPPS"/>
    <property type="match status" value="1"/>
</dbReference>